<evidence type="ECO:0000313" key="1">
    <source>
        <dbReference type="EMBL" id="PSJ42137.1"/>
    </source>
</evidence>
<dbReference type="AlphaFoldDB" id="A0A2P7QVZ3"/>
<name>A0A2P7QVZ3_9SPHN</name>
<evidence type="ECO:0000313" key="2">
    <source>
        <dbReference type="Proteomes" id="UP000241167"/>
    </source>
</evidence>
<dbReference type="Proteomes" id="UP000241167">
    <property type="component" value="Unassembled WGS sequence"/>
</dbReference>
<keyword evidence="2" id="KW-1185">Reference proteome</keyword>
<dbReference type="RefSeq" id="WP_106512304.1">
    <property type="nucleotide sequence ID" value="NZ_PXYI01000002.1"/>
</dbReference>
<comment type="caution">
    <text evidence="1">The sequence shown here is derived from an EMBL/GenBank/DDBJ whole genome shotgun (WGS) entry which is preliminary data.</text>
</comment>
<reference evidence="1 2" key="1">
    <citation type="submission" date="2018-03" db="EMBL/GenBank/DDBJ databases">
        <title>The draft genome of Sphingosinicella sp. GL-C-18.</title>
        <authorList>
            <person name="Liu L."/>
            <person name="Li L."/>
            <person name="Liang L."/>
            <person name="Zhang X."/>
            <person name="Wang T."/>
        </authorList>
    </citation>
    <scope>NUCLEOTIDE SEQUENCE [LARGE SCALE GENOMIC DNA]</scope>
    <source>
        <strain evidence="1 2">GL-C-18</strain>
    </source>
</reference>
<sequence>MSQSHEGLTPADLGKVVSLVILEVVAAISPTPAIADEKLETIANRLISASEQMVSGGSKEALRCVAEMLIQSDAGNRYEHP</sequence>
<organism evidence="1 2">
    <name type="scientific">Allosphingosinicella deserti</name>
    <dbReference type="NCBI Taxonomy" id="2116704"/>
    <lineage>
        <taxon>Bacteria</taxon>
        <taxon>Pseudomonadati</taxon>
        <taxon>Pseudomonadota</taxon>
        <taxon>Alphaproteobacteria</taxon>
        <taxon>Sphingomonadales</taxon>
        <taxon>Sphingomonadaceae</taxon>
        <taxon>Allosphingosinicella</taxon>
    </lineage>
</organism>
<dbReference type="EMBL" id="PXYI01000002">
    <property type="protein sequence ID" value="PSJ42137.1"/>
    <property type="molecule type" value="Genomic_DNA"/>
</dbReference>
<gene>
    <name evidence="1" type="ORF">C7I55_07845</name>
</gene>
<accession>A0A2P7QVZ3</accession>
<proteinExistence type="predicted"/>
<protein>
    <submittedName>
        <fullName evidence="1">Uncharacterized protein</fullName>
    </submittedName>
</protein>